<comment type="caution">
    <text evidence="2">The sequence shown here is derived from an EMBL/GenBank/DDBJ whole genome shotgun (WGS) entry which is preliminary data.</text>
</comment>
<name>A0AAD3HI98_9CHLO</name>
<dbReference type="EMBL" id="BMAR01000001">
    <property type="protein sequence ID" value="GFR41345.1"/>
    <property type="molecule type" value="Genomic_DNA"/>
</dbReference>
<dbReference type="GO" id="GO:0004620">
    <property type="term" value="F:phospholipase activity"/>
    <property type="evidence" value="ECO:0007669"/>
    <property type="project" value="TreeGrafter"/>
</dbReference>
<evidence type="ECO:0000313" key="3">
    <source>
        <dbReference type="Proteomes" id="UP001054857"/>
    </source>
</evidence>
<dbReference type="GO" id="GO:0030149">
    <property type="term" value="P:sphingolipid catabolic process"/>
    <property type="evidence" value="ECO:0007669"/>
    <property type="project" value="TreeGrafter"/>
</dbReference>
<feature type="region of interest" description="Disordered" evidence="1">
    <location>
        <begin position="584"/>
        <end position="640"/>
    </location>
</feature>
<sequence>MEHPQGRFARIRSLTELSSLRIWKQLPPELAERIVSLLPANEVPCTVRLVNKAAAAQFHGPKYTTTRLSAPVPKHAFAQRWGGPDAVRGMSRTQRTDLMCLTARSGVIDNLALAAASTRLITGIFPSMKVLEAAAAAKQLEAFKWALQHGHCILRMAALEYASSTGLKAACEACLAHGCPWSEHAVYAAASSGHVGLMHWLILQRPSDDEPLDYLYVLHGAAEGCKLGELQRLLHEWQAAGLLEEEQEEEWKPFMLAAAAGSATADWQAKVAWLEAQGFPQSPNASAAAGTCSDALARLTWLQGKGYPLVTAAASRVTERGAADALRYLLERGVWPADTAVHAAAVRGHLDVLVLLIGQGYPLTRDLAFIAASGGHVSTVTWLLETVEQQQPEQQQPEEHPLLHGKYLFRAATQSGNLGLMSWLRQRGCPWDAAAYGFAAEAGSEEALEWLAHSGCPREPEDVFTAAVPPYAMAANHGDLATMQCLRRLGWPWDPAGATFTACVRQEQCPPPVLAWLVAEGCPVDWEAAVATVAKRMAFAESRWHQCAREAWEWLRAHSGSEWWQQRQFGSLEEAMERVLEQAREEAVAEWEQEEQEEEGDWEQWPEGGEGEGGEGDWEGEGEQEGDGEQAAVEEQGEQG</sequence>
<dbReference type="PANTHER" id="PTHR12393">
    <property type="entry name" value="SPHINGOMYELIN PHOSPHODIESTERASE RELATED"/>
    <property type="match status" value="1"/>
</dbReference>
<dbReference type="Proteomes" id="UP001054857">
    <property type="component" value="Unassembled WGS sequence"/>
</dbReference>
<dbReference type="InterPro" id="IPR036770">
    <property type="entry name" value="Ankyrin_rpt-contain_sf"/>
</dbReference>
<dbReference type="SUPFAM" id="SSF48403">
    <property type="entry name" value="Ankyrin repeat"/>
    <property type="match status" value="1"/>
</dbReference>
<organism evidence="2 3">
    <name type="scientific">Astrephomene gubernaculifera</name>
    <dbReference type="NCBI Taxonomy" id="47775"/>
    <lineage>
        <taxon>Eukaryota</taxon>
        <taxon>Viridiplantae</taxon>
        <taxon>Chlorophyta</taxon>
        <taxon>core chlorophytes</taxon>
        <taxon>Chlorophyceae</taxon>
        <taxon>CS clade</taxon>
        <taxon>Chlamydomonadales</taxon>
        <taxon>Astrephomenaceae</taxon>
        <taxon>Astrephomene</taxon>
    </lineage>
</organism>
<evidence type="ECO:0000313" key="2">
    <source>
        <dbReference type="EMBL" id="GFR41345.1"/>
    </source>
</evidence>
<dbReference type="GO" id="GO:0005783">
    <property type="term" value="C:endoplasmic reticulum"/>
    <property type="evidence" value="ECO:0007669"/>
    <property type="project" value="TreeGrafter"/>
</dbReference>
<evidence type="ECO:0000256" key="1">
    <source>
        <dbReference type="SAM" id="MobiDB-lite"/>
    </source>
</evidence>
<dbReference type="GO" id="GO:0071944">
    <property type="term" value="C:cell periphery"/>
    <property type="evidence" value="ECO:0007669"/>
    <property type="project" value="TreeGrafter"/>
</dbReference>
<dbReference type="Gene3D" id="1.25.40.20">
    <property type="entry name" value="Ankyrin repeat-containing domain"/>
    <property type="match status" value="1"/>
</dbReference>
<proteinExistence type="predicted"/>
<gene>
    <name evidence="2" type="ORF">Agub_g1959</name>
</gene>
<reference evidence="2 3" key="1">
    <citation type="journal article" date="2021" name="Sci. Rep.">
        <title>Genome sequencing of the multicellular alga Astrephomene provides insights into convergent evolution of germ-soma differentiation.</title>
        <authorList>
            <person name="Yamashita S."/>
            <person name="Yamamoto K."/>
            <person name="Matsuzaki R."/>
            <person name="Suzuki S."/>
            <person name="Yamaguchi H."/>
            <person name="Hirooka S."/>
            <person name="Minakuchi Y."/>
            <person name="Miyagishima S."/>
            <person name="Kawachi M."/>
            <person name="Toyoda A."/>
            <person name="Nozaki H."/>
        </authorList>
    </citation>
    <scope>NUCLEOTIDE SEQUENCE [LARGE SCALE GENOMIC DNA]</scope>
    <source>
        <strain evidence="2 3">NIES-4017</strain>
    </source>
</reference>
<accession>A0AAD3HI98</accession>
<dbReference type="AlphaFoldDB" id="A0AAD3HI98"/>
<feature type="compositionally biased region" description="Acidic residues" evidence="1">
    <location>
        <begin position="588"/>
        <end position="628"/>
    </location>
</feature>
<dbReference type="GO" id="GO:0016020">
    <property type="term" value="C:membrane"/>
    <property type="evidence" value="ECO:0007669"/>
    <property type="project" value="TreeGrafter"/>
</dbReference>
<keyword evidence="3" id="KW-1185">Reference proteome</keyword>
<dbReference type="GO" id="GO:0046513">
    <property type="term" value="P:ceramide biosynthetic process"/>
    <property type="evidence" value="ECO:0007669"/>
    <property type="project" value="TreeGrafter"/>
</dbReference>
<protein>
    <submittedName>
        <fullName evidence="2">Uncharacterized protein</fullName>
    </submittedName>
</protein>
<dbReference type="PANTHER" id="PTHR12393:SF6">
    <property type="entry name" value="SPHINGOMYELIN PHOSPHODIESTERASE 2"/>
    <property type="match status" value="1"/>
</dbReference>